<evidence type="ECO:0008006" key="5">
    <source>
        <dbReference type="Google" id="ProtNLM"/>
    </source>
</evidence>
<dbReference type="InterPro" id="IPR029063">
    <property type="entry name" value="SAM-dependent_MTases_sf"/>
</dbReference>
<sequence length="424" mass="44856">MSPDTLERMASSPQRADANQTVENLAPVLTPEGFGLLESLPADAATSDEAALATNLALRKAGHDAEVVTAVVHQARLRALASVKFGPFAEHMLLTRAGLEQATRVNVAALHAQRYVKAGLTRVADLGCGLGADAMAMAALELDVTAVELDETTAAAAMVNLMPWPNARLVQGDATEFDLTGFDAVWLDPARRTTTSSGTSRVFDPESFSPPLSFVERLADSGLPVGVKLGPGIPHESIPAGCEAQWVSVEGSVTEVALWFGPLARDGVKRAALVLAAGGAAELTGETHDDAADDVEVSEMRGYLYEPDGAVIRAGLVREAMSRVGGHLLDPHIAYFTSDAAEPTPFARAYKVLDVMPYNVKGLKRWVKENGIGVLDIKKRGLDVTPEELRRTLLAGAGKKAKGKATLILTRIGDSRIAVNVEPV</sequence>
<evidence type="ECO:0000313" key="3">
    <source>
        <dbReference type="EMBL" id="GHD04257.1"/>
    </source>
</evidence>
<protein>
    <recommendedName>
        <fullName evidence="5">THUMP-like domain-containing protein</fullName>
    </recommendedName>
</protein>
<name>A0ABQ3GGZ0_9MICC</name>
<dbReference type="CDD" id="cd02440">
    <property type="entry name" value="AdoMet_MTases"/>
    <property type="match status" value="1"/>
</dbReference>
<dbReference type="SUPFAM" id="SSF53335">
    <property type="entry name" value="S-adenosyl-L-methionine-dependent methyltransferases"/>
    <property type="match status" value="1"/>
</dbReference>
<evidence type="ECO:0000313" key="4">
    <source>
        <dbReference type="Proteomes" id="UP000642819"/>
    </source>
</evidence>
<keyword evidence="4" id="KW-1185">Reference proteome</keyword>
<feature type="domain" description="Methyltransferase" evidence="1">
    <location>
        <begin position="123"/>
        <end position="187"/>
    </location>
</feature>
<gene>
    <name evidence="3" type="ORF">GCM10008096_11360</name>
</gene>
<comment type="caution">
    <text evidence="3">The sequence shown here is derived from an EMBL/GenBank/DDBJ whole genome shotgun (WGS) entry which is preliminary data.</text>
</comment>
<dbReference type="Proteomes" id="UP000642819">
    <property type="component" value="Unassembled WGS sequence"/>
</dbReference>
<evidence type="ECO:0000259" key="2">
    <source>
        <dbReference type="Pfam" id="PF18096"/>
    </source>
</evidence>
<dbReference type="Pfam" id="PF18096">
    <property type="entry name" value="Thump_like"/>
    <property type="match status" value="1"/>
</dbReference>
<proteinExistence type="predicted"/>
<dbReference type="Pfam" id="PF13649">
    <property type="entry name" value="Methyltransf_25"/>
    <property type="match status" value="1"/>
</dbReference>
<dbReference type="Gene3D" id="3.40.50.150">
    <property type="entry name" value="Vaccinia Virus protein VP39"/>
    <property type="match status" value="1"/>
</dbReference>
<evidence type="ECO:0000259" key="1">
    <source>
        <dbReference type="Pfam" id="PF13649"/>
    </source>
</evidence>
<dbReference type="InterPro" id="IPR041698">
    <property type="entry name" value="Methyltransf_25"/>
</dbReference>
<accession>A0ABQ3GGZ0</accession>
<dbReference type="EMBL" id="BMXK01000004">
    <property type="protein sequence ID" value="GHD04257.1"/>
    <property type="molecule type" value="Genomic_DNA"/>
</dbReference>
<reference evidence="4" key="1">
    <citation type="journal article" date="2019" name="Int. J. Syst. Evol. Microbiol.">
        <title>The Global Catalogue of Microorganisms (GCM) 10K type strain sequencing project: providing services to taxonomists for standard genome sequencing and annotation.</title>
        <authorList>
            <consortium name="The Broad Institute Genomics Platform"/>
            <consortium name="The Broad Institute Genome Sequencing Center for Infectious Disease"/>
            <person name="Wu L."/>
            <person name="Ma J."/>
        </authorList>
    </citation>
    <scope>NUCLEOTIDE SEQUENCE [LARGE SCALE GENOMIC DNA]</scope>
    <source>
        <strain evidence="4">KCTC 19466</strain>
    </source>
</reference>
<feature type="domain" description="THUMP-like" evidence="2">
    <location>
        <begin position="347"/>
        <end position="420"/>
    </location>
</feature>
<dbReference type="InterPro" id="IPR041497">
    <property type="entry name" value="Thump-like"/>
</dbReference>
<organism evidence="3 4">
    <name type="scientific">Zhihengliuella salsuginis</name>
    <dbReference type="NCBI Taxonomy" id="578222"/>
    <lineage>
        <taxon>Bacteria</taxon>
        <taxon>Bacillati</taxon>
        <taxon>Actinomycetota</taxon>
        <taxon>Actinomycetes</taxon>
        <taxon>Micrococcales</taxon>
        <taxon>Micrococcaceae</taxon>
        <taxon>Zhihengliuella</taxon>
    </lineage>
</organism>